<feature type="coiled-coil region" evidence="1">
    <location>
        <begin position="127"/>
        <end position="271"/>
    </location>
</feature>
<keyword evidence="4" id="KW-0238">DNA-binding</keyword>
<dbReference type="Pfam" id="PF11740">
    <property type="entry name" value="KfrA_N"/>
    <property type="match status" value="1"/>
</dbReference>
<keyword evidence="1" id="KW-0175">Coiled coil</keyword>
<evidence type="ECO:0000256" key="2">
    <source>
        <dbReference type="SAM" id="MobiDB-lite"/>
    </source>
</evidence>
<sequence length="324" mass="33969">MARGITQGQVNAAADALLAAGERPTVERIRTHLGTGSPNTVTRLLEGWWQALGARLEAHERLMALPDAPEAVQTLAAQLWTAALEAGRAHADAALAQDRAAATAAVCEAATDRDAATAAAEVARAEAGAARTERDQAQTRVADLQRLADLQAGQLADAHALAERTQQALATAQADTAALRTQLEAVRQEAAATQATHTAHLRQLEDRAHAEIDAARQQVRELRGEAARAQAQARQTEDGLRQALETARTALAAAEREAATQRGRAEALAQQVEALGDLPAVLRASLADGPKARGKPPSAPRVAKAPARGKSRAVRAARSTKKTP</sequence>
<dbReference type="InterPro" id="IPR021104">
    <property type="entry name" value="KfrA_DNA-bd_N"/>
</dbReference>
<evidence type="ECO:0000259" key="3">
    <source>
        <dbReference type="Pfam" id="PF11740"/>
    </source>
</evidence>
<feature type="compositionally biased region" description="Basic residues" evidence="2">
    <location>
        <begin position="307"/>
        <end position="324"/>
    </location>
</feature>
<evidence type="ECO:0000313" key="5">
    <source>
        <dbReference type="Proteomes" id="UP001430954"/>
    </source>
</evidence>
<dbReference type="RefSeq" id="WP_223675253.1">
    <property type="nucleotide sequence ID" value="NZ_JAINZW010000002.1"/>
</dbReference>
<feature type="region of interest" description="Disordered" evidence="2">
    <location>
        <begin position="286"/>
        <end position="324"/>
    </location>
</feature>
<organism evidence="4 5">
    <name type="scientific">Novilysobacter selenitireducens</name>
    <dbReference type="NCBI Taxonomy" id="2872639"/>
    <lineage>
        <taxon>Bacteria</taxon>
        <taxon>Pseudomonadati</taxon>
        <taxon>Pseudomonadota</taxon>
        <taxon>Gammaproteobacteria</taxon>
        <taxon>Lysobacterales</taxon>
        <taxon>Lysobacteraceae</taxon>
        <taxon>Novilysobacter</taxon>
    </lineage>
</organism>
<evidence type="ECO:0000256" key="1">
    <source>
        <dbReference type="SAM" id="Coils"/>
    </source>
</evidence>
<reference evidence="4 5" key="1">
    <citation type="submission" date="2021-09" db="EMBL/GenBank/DDBJ databases">
        <title>Lysobacter sp. 13A isolated from the river sediment.</title>
        <authorList>
            <person name="Liu H."/>
            <person name="Li S."/>
            <person name="Mao S."/>
        </authorList>
    </citation>
    <scope>NUCLEOTIDE SEQUENCE [LARGE SCALE GENOMIC DNA]</scope>
    <source>
        <strain evidence="4 5">13A</strain>
    </source>
</reference>
<dbReference type="GO" id="GO:0003677">
    <property type="term" value="F:DNA binding"/>
    <property type="evidence" value="ECO:0007669"/>
    <property type="project" value="UniProtKB-KW"/>
</dbReference>
<gene>
    <name evidence="4" type="ORF">K6753_05705</name>
</gene>
<name>A0ABS7T564_9GAMM</name>
<keyword evidence="5" id="KW-1185">Reference proteome</keyword>
<dbReference type="EMBL" id="JAINZW010000002">
    <property type="protein sequence ID" value="MBZ4039024.1"/>
    <property type="molecule type" value="Genomic_DNA"/>
</dbReference>
<feature type="domain" description="KfrA N-terminal DNA-binding" evidence="3">
    <location>
        <begin position="6"/>
        <end position="126"/>
    </location>
</feature>
<evidence type="ECO:0000313" key="4">
    <source>
        <dbReference type="EMBL" id="MBZ4039024.1"/>
    </source>
</evidence>
<dbReference type="Proteomes" id="UP001430954">
    <property type="component" value="Unassembled WGS sequence"/>
</dbReference>
<proteinExistence type="predicted"/>
<comment type="caution">
    <text evidence="4">The sequence shown here is derived from an EMBL/GenBank/DDBJ whole genome shotgun (WGS) entry which is preliminary data.</text>
</comment>
<protein>
    <submittedName>
        <fullName evidence="4">DNA-binding protein</fullName>
    </submittedName>
</protein>
<accession>A0ABS7T564</accession>